<gene>
    <name evidence="1" type="ORF">VFPPC_02766</name>
</gene>
<reference evidence="1 2" key="1">
    <citation type="journal article" date="2016" name="PLoS Pathog.">
        <title>Biosynthesis of antibiotic leucinostatins in bio-control fungus Purpureocillium lilacinum and their inhibition on phytophthora revealed by genome mining.</title>
        <authorList>
            <person name="Wang G."/>
            <person name="Liu Z."/>
            <person name="Lin R."/>
            <person name="Li E."/>
            <person name="Mao Z."/>
            <person name="Ling J."/>
            <person name="Yang Y."/>
            <person name="Yin W.B."/>
            <person name="Xie B."/>
        </authorList>
    </citation>
    <scope>NUCLEOTIDE SEQUENCE [LARGE SCALE GENOMIC DNA]</scope>
    <source>
        <strain evidence="1">170</strain>
    </source>
</reference>
<dbReference type="KEGG" id="pchm:VFPPC_02766"/>
<name>A0A179FX60_METCM</name>
<proteinExistence type="predicted"/>
<dbReference type="Proteomes" id="UP000078397">
    <property type="component" value="Unassembled WGS sequence"/>
</dbReference>
<sequence>MSADTRRNATRGPLACIETNLTGQHLDIFVQASLNILDTSIARETYSQIIDGLPLASVAGDSASSRLPNDHPLYEEHVQLCPGVKENVQEMSCNFYPLISEYRAASPGSRAFKTRLIEMAAEAIHELAVLLFNAGTSLHADGRIASWVPPKDHVFWEINPEGAWPTVFYHHWYANHEEYPNGVADMVGYWAEARIFGGVVLFDRRNPDEDLAADPNAIWFHSDRAEVTYRIYQLLEEQKGKLLEFLTSDTPDLTILPILGNEHNLNREDPEEPVGRTGIYRHLTDRKPLDRDEFDGRLRDVWTRFEYPTQADFMRAQERAYDRQEQIYKNYGAENT</sequence>
<dbReference type="AlphaFoldDB" id="A0A179FX60"/>
<protein>
    <submittedName>
        <fullName evidence="1">Uncharacterized protein</fullName>
    </submittedName>
</protein>
<comment type="caution">
    <text evidence="1">The sequence shown here is derived from an EMBL/GenBank/DDBJ whole genome shotgun (WGS) entry which is preliminary data.</text>
</comment>
<dbReference type="GeneID" id="28846356"/>
<accession>A0A179FX60</accession>
<dbReference type="EMBL" id="LSBJ02000002">
    <property type="protein sequence ID" value="OAQ70266.1"/>
    <property type="molecule type" value="Genomic_DNA"/>
</dbReference>
<dbReference type="OrthoDB" id="5346581at2759"/>
<evidence type="ECO:0000313" key="2">
    <source>
        <dbReference type="Proteomes" id="UP000078397"/>
    </source>
</evidence>
<evidence type="ECO:0000313" key="1">
    <source>
        <dbReference type="EMBL" id="OAQ70266.1"/>
    </source>
</evidence>
<organism evidence="1 2">
    <name type="scientific">Pochonia chlamydosporia 170</name>
    <dbReference type="NCBI Taxonomy" id="1380566"/>
    <lineage>
        <taxon>Eukaryota</taxon>
        <taxon>Fungi</taxon>
        <taxon>Dikarya</taxon>
        <taxon>Ascomycota</taxon>
        <taxon>Pezizomycotina</taxon>
        <taxon>Sordariomycetes</taxon>
        <taxon>Hypocreomycetidae</taxon>
        <taxon>Hypocreales</taxon>
        <taxon>Clavicipitaceae</taxon>
        <taxon>Pochonia</taxon>
    </lineage>
</organism>
<dbReference type="RefSeq" id="XP_018146803.1">
    <property type="nucleotide sequence ID" value="XM_018282362.1"/>
</dbReference>
<keyword evidence="2" id="KW-1185">Reference proteome</keyword>